<comment type="caution">
    <text evidence="8">The sequence shown here is derived from an EMBL/GenBank/DDBJ whole genome shotgun (WGS) entry which is preliminary data.</text>
</comment>
<evidence type="ECO:0000256" key="6">
    <source>
        <dbReference type="SAM" id="MobiDB-lite"/>
    </source>
</evidence>
<feature type="transmembrane region" description="Helical" evidence="7">
    <location>
        <begin position="34"/>
        <end position="52"/>
    </location>
</feature>
<dbReference type="EMBL" id="JBCAWK010000007">
    <property type="protein sequence ID" value="KAK8853146.1"/>
    <property type="molecule type" value="Genomic_DNA"/>
</dbReference>
<dbReference type="Pfam" id="PF01679">
    <property type="entry name" value="Pmp3"/>
    <property type="match status" value="1"/>
</dbReference>
<keyword evidence="3 7" id="KW-0812">Transmembrane</keyword>
<comment type="subcellular location">
    <subcellularLocation>
        <location evidence="1">Membrane</location>
    </subcellularLocation>
</comment>
<feature type="compositionally biased region" description="Low complexity" evidence="6">
    <location>
        <begin position="147"/>
        <end position="163"/>
    </location>
</feature>
<dbReference type="Proteomes" id="UP001388673">
    <property type="component" value="Unassembled WGS sequence"/>
</dbReference>
<evidence type="ECO:0000256" key="5">
    <source>
        <dbReference type="ARBA" id="ARBA00023136"/>
    </source>
</evidence>
<feature type="region of interest" description="Disordered" evidence="6">
    <location>
        <begin position="194"/>
        <end position="318"/>
    </location>
</feature>
<feature type="compositionally biased region" description="Polar residues" evidence="6">
    <location>
        <begin position="109"/>
        <end position="136"/>
    </location>
</feature>
<gene>
    <name evidence="8" type="ORF">IAR55_003847</name>
</gene>
<feature type="compositionally biased region" description="Low complexity" evidence="6">
    <location>
        <begin position="194"/>
        <end position="204"/>
    </location>
</feature>
<name>A0AAW0YQF2_9TREE</name>
<feature type="compositionally biased region" description="Low complexity" evidence="6">
    <location>
        <begin position="250"/>
        <end position="260"/>
    </location>
</feature>
<dbReference type="AlphaFoldDB" id="A0AAW0YQF2"/>
<feature type="region of interest" description="Disordered" evidence="6">
    <location>
        <begin position="106"/>
        <end position="168"/>
    </location>
</feature>
<evidence type="ECO:0000313" key="8">
    <source>
        <dbReference type="EMBL" id="KAK8853146.1"/>
    </source>
</evidence>
<reference evidence="8 9" key="1">
    <citation type="journal article" date="2024" name="bioRxiv">
        <title>Comparative genomics of Cryptococcus and Kwoniella reveals pathogenesis evolution and contrasting karyotype dynamics via intercentromeric recombination or chromosome fusion.</title>
        <authorList>
            <person name="Coelho M.A."/>
            <person name="David-Palma M."/>
            <person name="Shea T."/>
            <person name="Bowers K."/>
            <person name="McGinley-Smith S."/>
            <person name="Mohammad A.W."/>
            <person name="Gnirke A."/>
            <person name="Yurkov A.M."/>
            <person name="Nowrousian M."/>
            <person name="Sun S."/>
            <person name="Cuomo C.A."/>
            <person name="Heitman J."/>
        </authorList>
    </citation>
    <scope>NUCLEOTIDE SEQUENCE [LARGE SCALE GENOMIC DNA]</scope>
    <source>
        <strain evidence="8 9">CBS 13917</strain>
    </source>
</reference>
<accession>A0AAW0YQF2</accession>
<feature type="compositionally biased region" description="Polar residues" evidence="6">
    <location>
        <begin position="234"/>
        <end position="249"/>
    </location>
</feature>
<dbReference type="InterPro" id="IPR000612">
    <property type="entry name" value="PMP3"/>
</dbReference>
<comment type="similarity">
    <text evidence="2">Belongs to the UPF0057 (PMP3) family.</text>
</comment>
<keyword evidence="9" id="KW-1185">Reference proteome</keyword>
<evidence type="ECO:0000256" key="3">
    <source>
        <dbReference type="ARBA" id="ARBA00022692"/>
    </source>
</evidence>
<dbReference type="RefSeq" id="XP_066802332.1">
    <property type="nucleotide sequence ID" value="XM_066946953.1"/>
</dbReference>
<protein>
    <submittedName>
        <fullName evidence="8">Uncharacterized protein</fullName>
    </submittedName>
</protein>
<evidence type="ECO:0000313" key="9">
    <source>
        <dbReference type="Proteomes" id="UP001388673"/>
    </source>
</evidence>
<feature type="compositionally biased region" description="Polar residues" evidence="6">
    <location>
        <begin position="269"/>
        <end position="278"/>
    </location>
</feature>
<feature type="transmembrane region" description="Helical" evidence="7">
    <location>
        <begin position="59"/>
        <end position="80"/>
    </location>
</feature>
<dbReference type="GO" id="GO:0016020">
    <property type="term" value="C:membrane"/>
    <property type="evidence" value="ECO:0007669"/>
    <property type="project" value="UniProtKB-SubCell"/>
</dbReference>
<evidence type="ECO:0000256" key="4">
    <source>
        <dbReference type="ARBA" id="ARBA00022989"/>
    </source>
</evidence>
<organism evidence="8 9">
    <name type="scientific">Kwoniella newhampshirensis</name>
    <dbReference type="NCBI Taxonomy" id="1651941"/>
    <lineage>
        <taxon>Eukaryota</taxon>
        <taxon>Fungi</taxon>
        <taxon>Dikarya</taxon>
        <taxon>Basidiomycota</taxon>
        <taxon>Agaricomycotina</taxon>
        <taxon>Tremellomycetes</taxon>
        <taxon>Tremellales</taxon>
        <taxon>Cryptococcaceae</taxon>
        <taxon>Kwoniella</taxon>
    </lineage>
</organism>
<proteinExistence type="inferred from homology"/>
<evidence type="ECO:0000256" key="1">
    <source>
        <dbReference type="ARBA" id="ARBA00004370"/>
    </source>
</evidence>
<evidence type="ECO:0000256" key="7">
    <source>
        <dbReference type="SAM" id="Phobius"/>
    </source>
</evidence>
<sequence>MAGNGEFYHPVWIVFSHYQSFTDLSSDEDVDRKVELYILAILCPPLAVAVICDRWNDKIIYTNAVLTLLGFIPGVLHALFKVRRYNLARARIRELQRVLAVELEETGEHSVQNHHGTTITQTSHSAHESTTSQQLAPSPLSKDVTRPSQGSPTAPGPGPSSASIPLQPPALWTKQPERQAGVTKSYTENTAVEAQAQQADSSQAPLGDVSFPTEEDSQPENTPRITPGTPASLAPNQAIQTRSHSTPNLTATTTSSSHQSSDVDDEASVVQNPAQSARFSAAVPIPLQRKTKSDTNLLPNFSLHGGGLADPPWYLNED</sequence>
<evidence type="ECO:0000256" key="2">
    <source>
        <dbReference type="ARBA" id="ARBA00009530"/>
    </source>
</evidence>
<dbReference type="GeneID" id="92181105"/>
<dbReference type="KEGG" id="kne:92181105"/>
<keyword evidence="4 7" id="KW-1133">Transmembrane helix</keyword>
<keyword evidence="5 7" id="KW-0472">Membrane</keyword>